<comment type="caution">
    <text evidence="1">The sequence shown here is derived from an EMBL/GenBank/DDBJ whole genome shotgun (WGS) entry which is preliminary data.</text>
</comment>
<protein>
    <submittedName>
        <fullName evidence="1">Uncharacterized protein</fullName>
    </submittedName>
</protein>
<dbReference type="EMBL" id="CAJOAY010030166">
    <property type="protein sequence ID" value="CAF4417570.1"/>
    <property type="molecule type" value="Genomic_DNA"/>
</dbReference>
<evidence type="ECO:0000313" key="1">
    <source>
        <dbReference type="EMBL" id="CAF4417570.1"/>
    </source>
</evidence>
<organism evidence="1 2">
    <name type="scientific">Adineta steineri</name>
    <dbReference type="NCBI Taxonomy" id="433720"/>
    <lineage>
        <taxon>Eukaryota</taxon>
        <taxon>Metazoa</taxon>
        <taxon>Spiralia</taxon>
        <taxon>Gnathifera</taxon>
        <taxon>Rotifera</taxon>
        <taxon>Eurotatoria</taxon>
        <taxon>Bdelloidea</taxon>
        <taxon>Adinetida</taxon>
        <taxon>Adinetidae</taxon>
        <taxon>Adineta</taxon>
    </lineage>
</organism>
<proteinExistence type="predicted"/>
<sequence>MASVFAAEKNHSKALFYHNKAFKIRREVLPSKHPLIALSHNNIAISLMRLNRLSEAYEHCRIAVNIASQSLPAMHEDTILYQENLDFIRQSMQSKI</sequence>
<name>A0A820Q5I5_9BILA</name>
<dbReference type="SUPFAM" id="SSF48452">
    <property type="entry name" value="TPR-like"/>
    <property type="match status" value="1"/>
</dbReference>
<dbReference type="Proteomes" id="UP000663881">
    <property type="component" value="Unassembled WGS sequence"/>
</dbReference>
<gene>
    <name evidence="1" type="ORF">OKA104_LOCUS52329</name>
</gene>
<dbReference type="AlphaFoldDB" id="A0A820Q5I5"/>
<reference evidence="1" key="1">
    <citation type="submission" date="2021-02" db="EMBL/GenBank/DDBJ databases">
        <authorList>
            <person name="Nowell W R."/>
        </authorList>
    </citation>
    <scope>NUCLEOTIDE SEQUENCE</scope>
</reference>
<dbReference type="InterPro" id="IPR011990">
    <property type="entry name" value="TPR-like_helical_dom_sf"/>
</dbReference>
<accession>A0A820Q5I5</accession>
<evidence type="ECO:0000313" key="2">
    <source>
        <dbReference type="Proteomes" id="UP000663881"/>
    </source>
</evidence>
<dbReference type="Gene3D" id="1.25.40.10">
    <property type="entry name" value="Tetratricopeptide repeat domain"/>
    <property type="match status" value="1"/>
</dbReference>